<organism evidence="2 3">
    <name type="scientific">Exophiala bonariae</name>
    <dbReference type="NCBI Taxonomy" id="1690606"/>
    <lineage>
        <taxon>Eukaryota</taxon>
        <taxon>Fungi</taxon>
        <taxon>Dikarya</taxon>
        <taxon>Ascomycota</taxon>
        <taxon>Pezizomycotina</taxon>
        <taxon>Eurotiomycetes</taxon>
        <taxon>Chaetothyriomycetidae</taxon>
        <taxon>Chaetothyriales</taxon>
        <taxon>Herpotrichiellaceae</taxon>
        <taxon>Exophiala</taxon>
    </lineage>
</organism>
<keyword evidence="1" id="KW-0472">Membrane</keyword>
<dbReference type="GeneID" id="89971147"/>
<keyword evidence="1" id="KW-0812">Transmembrane</keyword>
<sequence length="114" mass="12552">MCSTKFSYLSGYYLLITGAIGYFIAPRTRKYGMRPGLIFSMVCALIGVIWAAAATFHNSFLEARMIQGLSMATFGSVAYASIGDLYFVHGRGIRTAVLVMMYQSPISRLLSQGR</sequence>
<keyword evidence="1" id="KW-1133">Transmembrane helix</keyword>
<protein>
    <recommendedName>
        <fullName evidence="4">Major facilitator superfamily (MFS) profile domain-containing protein</fullName>
    </recommendedName>
</protein>
<evidence type="ECO:0008006" key="4">
    <source>
        <dbReference type="Google" id="ProtNLM"/>
    </source>
</evidence>
<accession>A0AAV9NAI0</accession>
<dbReference type="Proteomes" id="UP001358417">
    <property type="component" value="Unassembled WGS sequence"/>
</dbReference>
<comment type="caution">
    <text evidence="2">The sequence shown here is derived from an EMBL/GenBank/DDBJ whole genome shotgun (WGS) entry which is preliminary data.</text>
</comment>
<keyword evidence="3" id="KW-1185">Reference proteome</keyword>
<evidence type="ECO:0000313" key="2">
    <source>
        <dbReference type="EMBL" id="KAK5052144.1"/>
    </source>
</evidence>
<proteinExistence type="predicted"/>
<reference evidence="2 3" key="1">
    <citation type="submission" date="2023-08" db="EMBL/GenBank/DDBJ databases">
        <title>Black Yeasts Isolated from many extreme environments.</title>
        <authorList>
            <person name="Coleine C."/>
            <person name="Stajich J.E."/>
            <person name="Selbmann L."/>
        </authorList>
    </citation>
    <scope>NUCLEOTIDE SEQUENCE [LARGE SCALE GENOMIC DNA]</scope>
    <source>
        <strain evidence="2 3">CCFEE 5792</strain>
    </source>
</reference>
<dbReference type="Gene3D" id="1.20.1250.20">
    <property type="entry name" value="MFS general substrate transporter like domains"/>
    <property type="match status" value="1"/>
</dbReference>
<evidence type="ECO:0000256" key="1">
    <source>
        <dbReference type="SAM" id="Phobius"/>
    </source>
</evidence>
<evidence type="ECO:0000313" key="3">
    <source>
        <dbReference type="Proteomes" id="UP001358417"/>
    </source>
</evidence>
<gene>
    <name evidence="2" type="ORF">LTR84_002948</name>
</gene>
<feature type="transmembrane region" description="Helical" evidence="1">
    <location>
        <begin position="68"/>
        <end position="88"/>
    </location>
</feature>
<name>A0AAV9NAI0_9EURO</name>
<dbReference type="InterPro" id="IPR036259">
    <property type="entry name" value="MFS_trans_sf"/>
</dbReference>
<dbReference type="RefSeq" id="XP_064706158.1">
    <property type="nucleotide sequence ID" value="XM_064846548.1"/>
</dbReference>
<feature type="transmembrane region" description="Helical" evidence="1">
    <location>
        <begin position="6"/>
        <end position="25"/>
    </location>
</feature>
<dbReference type="AlphaFoldDB" id="A0AAV9NAI0"/>
<dbReference type="SUPFAM" id="SSF103473">
    <property type="entry name" value="MFS general substrate transporter"/>
    <property type="match status" value="1"/>
</dbReference>
<dbReference type="EMBL" id="JAVRRD010000014">
    <property type="protein sequence ID" value="KAK5052144.1"/>
    <property type="molecule type" value="Genomic_DNA"/>
</dbReference>
<feature type="transmembrane region" description="Helical" evidence="1">
    <location>
        <begin position="37"/>
        <end position="56"/>
    </location>
</feature>